<proteinExistence type="predicted"/>
<dbReference type="Gene3D" id="3.40.50.150">
    <property type="entry name" value="Vaccinia Virus protein VP39"/>
    <property type="match status" value="1"/>
</dbReference>
<dbReference type="EC" id="2.1.1.-" evidence="2"/>
<keyword evidence="2" id="KW-0489">Methyltransferase</keyword>
<dbReference type="AlphaFoldDB" id="A0A2R8B2Z2"/>
<dbReference type="OrthoDB" id="9786503at2"/>
<gene>
    <name evidence="2" type="primary">cmoA_1</name>
    <name evidence="2" type="ORF">DEA8626_00535</name>
</gene>
<dbReference type="GO" id="GO:0008168">
    <property type="term" value="F:methyltransferase activity"/>
    <property type="evidence" value="ECO:0007669"/>
    <property type="project" value="UniProtKB-KW"/>
</dbReference>
<dbReference type="InterPro" id="IPR041698">
    <property type="entry name" value="Methyltransf_25"/>
</dbReference>
<dbReference type="EMBL" id="OMOQ01000001">
    <property type="protein sequence ID" value="SPH17021.1"/>
    <property type="molecule type" value="Genomic_DNA"/>
</dbReference>
<dbReference type="InterPro" id="IPR029063">
    <property type="entry name" value="SAM-dependent_MTases_sf"/>
</dbReference>
<protein>
    <submittedName>
        <fullName evidence="2">tRNA (Cmo5U34)-methyltransferase</fullName>
        <ecNumber evidence="2">2.1.1.-</ecNumber>
    </submittedName>
</protein>
<accession>A0A2R8B2Z2</accession>
<dbReference type="SUPFAM" id="SSF53335">
    <property type="entry name" value="S-adenosyl-L-methionine-dependent methyltransferases"/>
    <property type="match status" value="1"/>
</dbReference>
<organism evidence="2 3">
    <name type="scientific">Albidovulum aquaemixtae</name>
    <dbReference type="NCBI Taxonomy" id="1542388"/>
    <lineage>
        <taxon>Bacteria</taxon>
        <taxon>Pseudomonadati</taxon>
        <taxon>Pseudomonadota</taxon>
        <taxon>Alphaproteobacteria</taxon>
        <taxon>Rhodobacterales</taxon>
        <taxon>Paracoccaceae</taxon>
        <taxon>Albidovulum</taxon>
    </lineage>
</organism>
<name>A0A2R8B2Z2_9RHOB</name>
<dbReference type="Pfam" id="PF13649">
    <property type="entry name" value="Methyltransf_25"/>
    <property type="match status" value="1"/>
</dbReference>
<reference evidence="2 3" key="1">
    <citation type="submission" date="2018-03" db="EMBL/GenBank/DDBJ databases">
        <authorList>
            <person name="Keele B.F."/>
        </authorList>
    </citation>
    <scope>NUCLEOTIDE SEQUENCE [LARGE SCALE GENOMIC DNA]</scope>
    <source>
        <strain evidence="2 3">CECT 8626</strain>
    </source>
</reference>
<evidence type="ECO:0000259" key="1">
    <source>
        <dbReference type="Pfam" id="PF13649"/>
    </source>
</evidence>
<sequence length="203" mass="22231">MWNERYQGEEYLFGTEPANFLLRAAPWLKAGESVLCIADGEGRNSVWLAGQGLRVTAFDPAPNAVAKARRLAGARGVAVDFHIDDLEGWDWSAAHDVVAGIFIQFVGPEERAVLFRRIDGALRPGGLLLLHGYAPRQVEYGTGGPPYRENMYTLDLLHQAFAGYEMLRAEDFDAEVSEGTGHSGRSALIDFIARKPESPARAG</sequence>
<evidence type="ECO:0000313" key="2">
    <source>
        <dbReference type="EMBL" id="SPH17021.1"/>
    </source>
</evidence>
<keyword evidence="3" id="KW-1185">Reference proteome</keyword>
<dbReference type="RefSeq" id="WP_108851504.1">
    <property type="nucleotide sequence ID" value="NZ_OMOQ01000001.1"/>
</dbReference>
<evidence type="ECO:0000313" key="3">
    <source>
        <dbReference type="Proteomes" id="UP000244924"/>
    </source>
</evidence>
<keyword evidence="2" id="KW-0808">Transferase</keyword>
<feature type="domain" description="Methyltransferase" evidence="1">
    <location>
        <begin position="34"/>
        <end position="126"/>
    </location>
</feature>
<dbReference type="Proteomes" id="UP000244924">
    <property type="component" value="Unassembled WGS sequence"/>
</dbReference>
<dbReference type="CDD" id="cd02440">
    <property type="entry name" value="AdoMet_MTases"/>
    <property type="match status" value="1"/>
</dbReference>
<dbReference type="GO" id="GO:0032259">
    <property type="term" value="P:methylation"/>
    <property type="evidence" value="ECO:0007669"/>
    <property type="project" value="UniProtKB-KW"/>
</dbReference>